<name>A0A381WQ79_9ZZZZ</name>
<organism evidence="2">
    <name type="scientific">marine metagenome</name>
    <dbReference type="NCBI Taxonomy" id="408172"/>
    <lineage>
        <taxon>unclassified sequences</taxon>
        <taxon>metagenomes</taxon>
        <taxon>ecological metagenomes</taxon>
    </lineage>
</organism>
<dbReference type="Pfam" id="PF13715">
    <property type="entry name" value="CarbopepD_reg_2"/>
    <property type="match status" value="1"/>
</dbReference>
<dbReference type="PANTHER" id="PTHR40980">
    <property type="entry name" value="PLUG DOMAIN-CONTAINING PROTEIN"/>
    <property type="match status" value="1"/>
</dbReference>
<sequence length="301" mass="32780">MPASIIFSQNAILTGTVVDSSNGKPLVGANVFIVGTSLGSATTAKGAFNINNINTGSYKIKVSYIGYESKEIEIDLPEAKKYEQNFFLKYATIEGKTILVTAQARGQLDAINKQLKAKSIKNIVSSDRIQELPDANAAETVARIPGVSIRREGGEGNKVVIRGLSPKYNKITVNGTNLPATDEDDRSTDLSMISQYMLDGIEVTKAGTPDQEGDVLGGTVNFILRKAQPGLHFNIVTQGMYNELRQSSSDYKFVWDISNRFWDDRIGLLAQADFEKRNRSSQELGAGYGSVNAELDSINIL</sequence>
<feature type="domain" description="TonB-dependent receptor plug" evidence="1">
    <location>
        <begin position="118"/>
        <end position="218"/>
    </location>
</feature>
<dbReference type="Gene3D" id="2.60.40.1120">
    <property type="entry name" value="Carboxypeptidase-like, regulatory domain"/>
    <property type="match status" value="1"/>
</dbReference>
<dbReference type="Gene3D" id="2.170.130.10">
    <property type="entry name" value="TonB-dependent receptor, plug domain"/>
    <property type="match status" value="1"/>
</dbReference>
<dbReference type="PROSITE" id="PS52016">
    <property type="entry name" value="TONB_DEPENDENT_REC_3"/>
    <property type="match status" value="1"/>
</dbReference>
<dbReference type="AlphaFoldDB" id="A0A381WQ79"/>
<gene>
    <name evidence="2" type="ORF">METZ01_LOCUS107212</name>
</gene>
<reference evidence="2" key="1">
    <citation type="submission" date="2018-05" db="EMBL/GenBank/DDBJ databases">
        <authorList>
            <person name="Lanie J.A."/>
            <person name="Ng W.-L."/>
            <person name="Kazmierczak K.M."/>
            <person name="Andrzejewski T.M."/>
            <person name="Davidsen T.M."/>
            <person name="Wayne K.J."/>
            <person name="Tettelin H."/>
            <person name="Glass J.I."/>
            <person name="Rusch D."/>
            <person name="Podicherti R."/>
            <person name="Tsui H.-C.T."/>
            <person name="Winkler M.E."/>
        </authorList>
    </citation>
    <scope>NUCLEOTIDE SEQUENCE</scope>
</reference>
<dbReference type="InterPro" id="IPR039426">
    <property type="entry name" value="TonB-dep_rcpt-like"/>
</dbReference>
<evidence type="ECO:0000313" key="2">
    <source>
        <dbReference type="EMBL" id="SVA54358.1"/>
    </source>
</evidence>
<protein>
    <recommendedName>
        <fullName evidence="1">TonB-dependent receptor plug domain-containing protein</fullName>
    </recommendedName>
</protein>
<feature type="non-terminal residue" evidence="2">
    <location>
        <position position="301"/>
    </location>
</feature>
<accession>A0A381WQ79</accession>
<dbReference type="EMBL" id="UINC01012447">
    <property type="protein sequence ID" value="SVA54358.1"/>
    <property type="molecule type" value="Genomic_DNA"/>
</dbReference>
<dbReference type="InterPro" id="IPR008969">
    <property type="entry name" value="CarboxyPept-like_regulatory"/>
</dbReference>
<dbReference type="InterPro" id="IPR037066">
    <property type="entry name" value="Plug_dom_sf"/>
</dbReference>
<dbReference type="SUPFAM" id="SSF49464">
    <property type="entry name" value="Carboxypeptidase regulatory domain-like"/>
    <property type="match status" value="1"/>
</dbReference>
<proteinExistence type="predicted"/>
<dbReference type="PANTHER" id="PTHR40980:SF4">
    <property type="entry name" value="TONB-DEPENDENT RECEPTOR-LIKE BETA-BARREL DOMAIN-CONTAINING PROTEIN"/>
    <property type="match status" value="1"/>
</dbReference>
<dbReference type="SUPFAM" id="SSF56935">
    <property type="entry name" value="Porins"/>
    <property type="match status" value="1"/>
</dbReference>
<dbReference type="Pfam" id="PF07715">
    <property type="entry name" value="Plug"/>
    <property type="match status" value="1"/>
</dbReference>
<evidence type="ECO:0000259" key="1">
    <source>
        <dbReference type="Pfam" id="PF07715"/>
    </source>
</evidence>
<dbReference type="InterPro" id="IPR012910">
    <property type="entry name" value="Plug_dom"/>
</dbReference>